<dbReference type="SUPFAM" id="SSF88723">
    <property type="entry name" value="PIN domain-like"/>
    <property type="match status" value="1"/>
</dbReference>
<feature type="region of interest" description="Disordered" evidence="12">
    <location>
        <begin position="280"/>
        <end position="338"/>
    </location>
</feature>
<keyword evidence="6" id="KW-0227">DNA damage</keyword>
<feature type="compositionally biased region" description="Polar residues" evidence="12">
    <location>
        <begin position="895"/>
        <end position="909"/>
    </location>
</feature>
<dbReference type="CDD" id="cd09857">
    <property type="entry name" value="PIN_EXO1"/>
    <property type="match status" value="1"/>
</dbReference>
<accession>A0ABD3MNB2</accession>
<dbReference type="GO" id="GO:0004518">
    <property type="term" value="F:nuclease activity"/>
    <property type="evidence" value="ECO:0007669"/>
    <property type="project" value="UniProtKB-KW"/>
</dbReference>
<evidence type="ECO:0000256" key="8">
    <source>
        <dbReference type="ARBA" id="ARBA00022842"/>
    </source>
</evidence>
<sequence length="996" mass="110282">MGIQGLLRNLHPLLVPPPSHHSHQDADNHCHDASSAHRKKNTSTTIRHNIRQFQNKSLAIDASSWLHKAAYTCAERLVESTESGTRDPIAEQAYTKYMIDRCHELLTWSNIQTIYLVFDGKRVPLKAGTNAEREMKRQANLDEARQLRAAGRYSEASEKYRSCVKGNDLMARVVAAEVEKKWGRVAHSENLSDDHAMNMNVRVQCVWSPYEADAQLAKLCIDGYAHAVVTEDSDVLVYSAVTRQPFPIIYKLDRKDGSCDVVTMDWLVNPEFLVELTGGGRGRGRGGRLSADSESNSSCSSGRRRRSRRDRIRDDLGYIYQDNPLDDEHESNSNVVDDGADDEKVQCCCVEYEDLGFAPVRRTLPRPTSTSNSKSTSNRNGKNARRSSNAASAGNALLSYLRAFAYKEASNPGSGVRLFVQACILSGCDYVPNRLSKVGPVTAFKLVKEASHRDAAVRFERVLKSLPAGSKLLAEECDKSSEDGDEKDDGGEEDEDYDDFLSLPDTDRHAKEKYEELLSKSESVFYYHLVRDLSTGKVLPLVTHNQPTQRDDDGDGLVVDSSERDTSFRPCITRFEHGMTFVGSAAEAMSDRPEPLPEITAATNHQRHRPSIAPQKSTINSNGGWISAKTHADSTRPVQKPFQKTDQSNLPPKHHVEALAPLTKALPKETPMQRYLVSTTNSLIVERDITKSTLSNETIVDKNLRDASPDNISDGKENHDHNFATTSSATNPFAALAYDISTTNNKSMMKSPFFSPVKFDYGLDTPQGDSGTKTKAKDFVEASRPVDSAMCATLRSDHDDGEEVQPKQSTTNDIIGSTADADTSFSCGLLPEPPRMSNFYSPDIQPGPRRISTSPPEIMQGELLRGNCPEDVIEILDDDDDDDDESPAAVAPLSKTRQIYRTSSVNKQPFKSPYPGTLTYKRSSTTNSSQSTKKPRPSSSALLAGFARQQQTSNIVKQKSRFFPTKANTHSKQTQMSLNSFLTKKNNGNTDDGDGR</sequence>
<evidence type="ECO:0000256" key="12">
    <source>
        <dbReference type="SAM" id="MobiDB-lite"/>
    </source>
</evidence>
<feature type="compositionally biased region" description="Low complexity" evidence="12">
    <location>
        <begin position="368"/>
        <end position="390"/>
    </location>
</feature>
<keyword evidence="9" id="KW-0496">Mitochondrion</keyword>
<dbReference type="SMART" id="SM00279">
    <property type="entry name" value="HhH2"/>
    <property type="match status" value="1"/>
</dbReference>
<evidence type="ECO:0000313" key="16">
    <source>
        <dbReference type="Proteomes" id="UP001530293"/>
    </source>
</evidence>
<feature type="compositionally biased region" description="Low complexity" evidence="12">
    <location>
        <begin position="923"/>
        <end position="932"/>
    </location>
</feature>
<reference evidence="15 16" key="1">
    <citation type="submission" date="2024-10" db="EMBL/GenBank/DDBJ databases">
        <title>Updated reference genomes for cyclostephanoid diatoms.</title>
        <authorList>
            <person name="Roberts W.R."/>
            <person name="Alverson A.J."/>
        </authorList>
    </citation>
    <scope>NUCLEOTIDE SEQUENCE [LARGE SCALE GENOMIC DNA]</scope>
    <source>
        <strain evidence="15 16">AJA232-27</strain>
    </source>
</reference>
<evidence type="ECO:0008006" key="17">
    <source>
        <dbReference type="Google" id="ProtNLM"/>
    </source>
</evidence>
<comment type="subcellular location">
    <subcellularLocation>
        <location evidence="2">Nucleus</location>
    </subcellularLocation>
</comment>
<name>A0ABD3MNB2_9STRA</name>
<feature type="compositionally biased region" description="Basic and acidic residues" evidence="12">
    <location>
        <begin position="22"/>
        <end position="35"/>
    </location>
</feature>
<evidence type="ECO:0000259" key="13">
    <source>
        <dbReference type="SMART" id="SM00484"/>
    </source>
</evidence>
<evidence type="ECO:0000313" key="15">
    <source>
        <dbReference type="EMBL" id="KAL3762015.1"/>
    </source>
</evidence>
<dbReference type="PRINTS" id="PR00853">
    <property type="entry name" value="XPGRADSUPER"/>
</dbReference>
<dbReference type="Pfam" id="PF00867">
    <property type="entry name" value="XPG_I"/>
    <property type="match status" value="1"/>
</dbReference>
<dbReference type="Proteomes" id="UP001530293">
    <property type="component" value="Unassembled WGS sequence"/>
</dbReference>
<feature type="compositionally biased region" description="Acidic residues" evidence="12">
    <location>
        <begin position="875"/>
        <end position="886"/>
    </location>
</feature>
<organism evidence="15 16">
    <name type="scientific">Discostella pseudostelligera</name>
    <dbReference type="NCBI Taxonomy" id="259834"/>
    <lineage>
        <taxon>Eukaryota</taxon>
        <taxon>Sar</taxon>
        <taxon>Stramenopiles</taxon>
        <taxon>Ochrophyta</taxon>
        <taxon>Bacillariophyta</taxon>
        <taxon>Coscinodiscophyceae</taxon>
        <taxon>Thalassiosirophycidae</taxon>
        <taxon>Stephanodiscales</taxon>
        <taxon>Stephanodiscaceae</taxon>
        <taxon>Discostella</taxon>
    </lineage>
</organism>
<feature type="compositionally biased region" description="Polar residues" evidence="12">
    <location>
        <begin position="948"/>
        <end position="957"/>
    </location>
</feature>
<dbReference type="InterPro" id="IPR006084">
    <property type="entry name" value="XPG/Rad2"/>
</dbReference>
<dbReference type="PANTHER" id="PTHR11081">
    <property type="entry name" value="FLAP ENDONUCLEASE FAMILY MEMBER"/>
    <property type="match status" value="1"/>
</dbReference>
<evidence type="ECO:0000256" key="6">
    <source>
        <dbReference type="ARBA" id="ARBA00022763"/>
    </source>
</evidence>
<feature type="compositionally biased region" description="Polar residues" evidence="12">
    <location>
        <begin position="614"/>
        <end position="624"/>
    </location>
</feature>
<evidence type="ECO:0000256" key="11">
    <source>
        <dbReference type="ARBA" id="ARBA00023242"/>
    </source>
</evidence>
<dbReference type="InterPro" id="IPR006086">
    <property type="entry name" value="XPG-I_dom"/>
</dbReference>
<dbReference type="InterPro" id="IPR044752">
    <property type="entry name" value="PIN-like_EXO1"/>
</dbReference>
<keyword evidence="10" id="KW-0234">DNA repair</keyword>
<feature type="compositionally biased region" description="Polar residues" evidence="12">
    <location>
        <begin position="806"/>
        <end position="818"/>
    </location>
</feature>
<evidence type="ECO:0000256" key="10">
    <source>
        <dbReference type="ARBA" id="ARBA00023204"/>
    </source>
</evidence>
<proteinExistence type="predicted"/>
<feature type="region of interest" description="Disordered" evidence="12">
    <location>
        <begin position="604"/>
        <end position="653"/>
    </location>
</feature>
<dbReference type="Gene3D" id="3.40.50.1010">
    <property type="entry name" value="5'-nuclease"/>
    <property type="match status" value="1"/>
</dbReference>
<dbReference type="InterPro" id="IPR029060">
    <property type="entry name" value="PIN-like_dom_sf"/>
</dbReference>
<dbReference type="AlphaFoldDB" id="A0ABD3MNB2"/>
<keyword evidence="4" id="KW-0540">Nuclease</keyword>
<keyword evidence="16" id="KW-1185">Reference proteome</keyword>
<feature type="domain" description="XPG N-terminal" evidence="14">
    <location>
        <begin position="39"/>
        <end position="140"/>
    </location>
</feature>
<keyword evidence="11" id="KW-0539">Nucleus</keyword>
<dbReference type="Gene3D" id="1.10.150.20">
    <property type="entry name" value="5' to 3' exonuclease, C-terminal subdomain"/>
    <property type="match status" value="1"/>
</dbReference>
<feature type="region of interest" description="Disordered" evidence="12">
    <location>
        <begin position="875"/>
        <end position="996"/>
    </location>
</feature>
<keyword evidence="8" id="KW-0460">Magnesium</keyword>
<keyword evidence="5" id="KW-0479">Metal-binding</keyword>
<dbReference type="InterPro" id="IPR008918">
    <property type="entry name" value="HhH2"/>
</dbReference>
<feature type="region of interest" description="Disordered" evidence="12">
    <location>
        <begin position="797"/>
        <end position="818"/>
    </location>
</feature>
<evidence type="ECO:0000256" key="9">
    <source>
        <dbReference type="ARBA" id="ARBA00023128"/>
    </source>
</evidence>
<dbReference type="SMART" id="SM00484">
    <property type="entry name" value="XPGI"/>
    <property type="match status" value="1"/>
</dbReference>
<dbReference type="PANTHER" id="PTHR11081:SF65">
    <property type="entry name" value="DNA DAMAGE-INDUCIBLE PROTEIN DIN7-RELATED"/>
    <property type="match status" value="1"/>
</dbReference>
<feature type="region of interest" description="Disordered" evidence="12">
    <location>
        <begin position="360"/>
        <end position="390"/>
    </location>
</feature>
<comment type="cofactor">
    <cofactor evidence="1">
        <name>Mg(2+)</name>
        <dbReference type="ChEBI" id="CHEBI:18420"/>
    </cofactor>
</comment>
<dbReference type="GO" id="GO:0006281">
    <property type="term" value="P:DNA repair"/>
    <property type="evidence" value="ECO:0007669"/>
    <property type="project" value="UniProtKB-KW"/>
</dbReference>
<dbReference type="InterPro" id="IPR006085">
    <property type="entry name" value="XPG_DNA_repair_N"/>
</dbReference>
<dbReference type="SMART" id="SM00485">
    <property type="entry name" value="XPGN"/>
    <property type="match status" value="1"/>
</dbReference>
<dbReference type="Pfam" id="PF00752">
    <property type="entry name" value="XPG_N"/>
    <property type="match status" value="1"/>
</dbReference>
<feature type="compositionally biased region" description="Low complexity" evidence="12">
    <location>
        <begin position="288"/>
        <end position="301"/>
    </location>
</feature>
<evidence type="ECO:0000256" key="1">
    <source>
        <dbReference type="ARBA" id="ARBA00001946"/>
    </source>
</evidence>
<feature type="compositionally biased region" description="Polar residues" evidence="12">
    <location>
        <begin position="966"/>
        <end position="990"/>
    </location>
</feature>
<evidence type="ECO:0000256" key="5">
    <source>
        <dbReference type="ARBA" id="ARBA00022723"/>
    </source>
</evidence>
<gene>
    <name evidence="15" type="ORF">ACHAWU_002111</name>
</gene>
<keyword evidence="3" id="KW-0597">Phosphoprotein</keyword>
<dbReference type="GO" id="GO:0005634">
    <property type="term" value="C:nucleus"/>
    <property type="evidence" value="ECO:0007669"/>
    <property type="project" value="UniProtKB-SubCell"/>
</dbReference>
<feature type="region of interest" description="Disordered" evidence="12">
    <location>
        <begin position="12"/>
        <end position="43"/>
    </location>
</feature>
<feature type="domain" description="XPG-I" evidence="13">
    <location>
        <begin position="203"/>
        <end position="275"/>
    </location>
</feature>
<dbReference type="GO" id="GO:0016787">
    <property type="term" value="F:hydrolase activity"/>
    <property type="evidence" value="ECO:0007669"/>
    <property type="project" value="UniProtKB-KW"/>
</dbReference>
<keyword evidence="7" id="KW-0378">Hydrolase</keyword>
<dbReference type="InterPro" id="IPR036279">
    <property type="entry name" value="5-3_exonuclease_C_sf"/>
</dbReference>
<feature type="compositionally biased region" description="Acidic residues" evidence="12">
    <location>
        <begin position="483"/>
        <end position="499"/>
    </location>
</feature>
<dbReference type="GO" id="GO:0046872">
    <property type="term" value="F:metal ion binding"/>
    <property type="evidence" value="ECO:0007669"/>
    <property type="project" value="UniProtKB-KW"/>
</dbReference>
<dbReference type="EMBL" id="JALLBG020000143">
    <property type="protein sequence ID" value="KAL3762015.1"/>
    <property type="molecule type" value="Genomic_DNA"/>
</dbReference>
<evidence type="ECO:0000256" key="7">
    <source>
        <dbReference type="ARBA" id="ARBA00022801"/>
    </source>
</evidence>
<protein>
    <recommendedName>
        <fullName evidence="17">Exonuclease 1</fullName>
    </recommendedName>
</protein>
<comment type="caution">
    <text evidence="15">The sequence shown here is derived from an EMBL/GenBank/DDBJ whole genome shotgun (WGS) entry which is preliminary data.</text>
</comment>
<evidence type="ECO:0000256" key="2">
    <source>
        <dbReference type="ARBA" id="ARBA00004123"/>
    </source>
</evidence>
<dbReference type="SUPFAM" id="SSF47807">
    <property type="entry name" value="5' to 3' exonuclease, C-terminal subdomain"/>
    <property type="match status" value="1"/>
</dbReference>
<evidence type="ECO:0000259" key="14">
    <source>
        <dbReference type="SMART" id="SM00485"/>
    </source>
</evidence>
<feature type="region of interest" description="Disordered" evidence="12">
    <location>
        <begin position="474"/>
        <end position="505"/>
    </location>
</feature>
<evidence type="ECO:0000256" key="4">
    <source>
        <dbReference type="ARBA" id="ARBA00022722"/>
    </source>
</evidence>
<evidence type="ECO:0000256" key="3">
    <source>
        <dbReference type="ARBA" id="ARBA00022553"/>
    </source>
</evidence>